<evidence type="ECO:0000313" key="5">
    <source>
        <dbReference type="RefSeq" id="XP_025836478.1"/>
    </source>
</evidence>
<dbReference type="PANTHER" id="PTHR10063:SF0">
    <property type="entry name" value="TUBERIN"/>
    <property type="match status" value="1"/>
</dbReference>
<dbReference type="PROSITE" id="PS50085">
    <property type="entry name" value="RAPGAP"/>
    <property type="match status" value="1"/>
</dbReference>
<dbReference type="GO" id="GO:0051726">
    <property type="term" value="P:regulation of cell cycle"/>
    <property type="evidence" value="ECO:0007669"/>
    <property type="project" value="TreeGrafter"/>
</dbReference>
<dbReference type="InterPro" id="IPR011989">
    <property type="entry name" value="ARM-like"/>
</dbReference>
<feature type="region of interest" description="Disordered" evidence="2">
    <location>
        <begin position="1406"/>
        <end position="1431"/>
    </location>
</feature>
<dbReference type="RefSeq" id="XP_025836478.1">
    <property type="nucleotide sequence ID" value="XM_025980693.1"/>
</dbReference>
<sequence>MSSKDKENKTIQEKLKQFFRFNKSNSGSFRGRNDFVLTEDIQRDLSRDSPVSIRTKILKELCDDVLTHRLEDKAIEKLWSLIEDLLHYNQPTESRHLAFNFLQNLVRGQIDKLDLLRAHFFRVIKQHEYSEDVAPRFELLHALTDNGKDVRYFEEEIGPFLLKWLPDVTSAGKTQDFLELLMNVIKFNAAYLDEEVVTGLIQNVCLLSYSTSQQSVVLACLQVLDTIVAYSNLPSESLPNFVGALCRIVNVEAYCQASWKVMRNLMGTHMGHSALYTMCRILQEPELKNDGGLLRGAVVFIYMSLWGPHSQPLTNLNCPYSCVLPSILQAVSSNHAIVTYEVVFSIQILVSHKYVELLHEPSWDIILKILSTALKQIEAAPNLTAHKYAATIFHKTLDNIEELIESLYRYNAQAQFFEIIEKCASNRPEESILRLISYLSKNILPTKHMWLSNLYNLLQKYYRQEVRTNIRLKVIDVLLHVVEIARSQYEDELIDRIIIPHLSSSVNETDVVIRTKVADLLINICMECDSKRCIEVLEILEKLFNRPFDTHGMDIPVPDSDIADIKSIVSGLVKVFELKIHRLPSTHALKIYKMFVHHLEQHYSRPKIFEDCNQIRYKIFECFLNMRADSQFHLGCIESNGKVKFSPYLCVSYNSMDRSSLSSPPPASPAITQLTPCTITYVPLRRCFKAVISCLRQEKDWEVLKFVLQGIPLVLQNKSLVLGKNGNNEIDLFVDALCMILTDKSLNLPESLKSTNKLNRSDFHACVLQVLANMPSYHAFLDAKRQQKMIWCLVRCGLVPKCSRSIISALMICTLEMGDVLMIRLLPDVLLDLSKISATVNIAIPILEFLSTVSKLPAIYANFVGDQYMALFAICLPYTNPFKYNHYIVSLAHHVIAVWFLKCRLPFRRVFISYITKGLQTNTMVPFEETSILKTDLSKLNQDSSDRKRSSSLTEQSSRRRERCTVVNRSECGKPTLRQGFDRTLLTFYEELTETCNDLMARYTFSTCSALPKRLPTAELLFGGGQSMTWLLGNKLITITTSGCKQKPLRYGLCDRCWTVCHLDQSRSPLEIKQPQQPQQQPHLRGSLKNQRSNSGDKDKDDSTSGNRVVTRQNSGEKSITQTSVSSPVDEGKKLGDNKLDQLPTKLQQLVAQDANKNEKQGCTCWCQGWAEIYVRRPTGDMCWVMRIQNQLSHLQSSFDLPLSEISTLFMPSLHQSSSEPESSSEPHYQYEDTQNPEEEFGSTASVPISIPGSPTKMSPSRQSSRDSIDEDMDNIYEDGSKSRNPVRRSNSSPEMSASWKNPFLQKPDREREEFRNQDDEGAKKAKNFTKDMRVSCEAIPEEISGMGTTPPSNAPIQAVPCKTHPTLLTCHSCPGATPPAEKTVVPKTSQTVPPSPNILQTTAPLNLSSSSSFSPQTVKTVDGTSEDSPSAPVFAEKICERPSTLGNLANLTPLSTKPPQSPTQTSPRLPRHSAIKDKDGHEIQKSSSLVLEKTQSSIMKTKERRNGSNERLNCSQSDPKMANNNPIRDRGHTISVMMNVRKPRLENLRRTNSPRSTKEGPRSGISPSFIFLQLYHSSHFGSSNERPLLVDSSTVAQRAVKILDMVPPYETHKISVIYVGEGQSNNETEILGNRFGSVRYVQFLQNLGTLIKLQEADSQVFFLGGLHQDGNAGKFTYIWQDDVIRVVFHVATLMPNKENDPNFNHKKMHIGNNNVTIVYNESGEEYNINTIKGQFNFACIVVQPLDYNTNKVTVKAKEELTELIGSCEPKIVSDQNVALLARQLALHADLAALVSLSLKSKSQNPYASNWLERLRKIKQLKTKILDDARKDKPNSEEDISVRSRRGSIDDFTKYTN</sequence>
<gene>
    <name evidence="5" type="primary">LOC108737805</name>
</gene>
<dbReference type="GO" id="GO:0051898">
    <property type="term" value="P:negative regulation of phosphatidylinositol 3-kinase/protein kinase B signal transduction"/>
    <property type="evidence" value="ECO:0007669"/>
    <property type="project" value="TreeGrafter"/>
</dbReference>
<keyword evidence="4" id="KW-1185">Reference proteome</keyword>
<dbReference type="Pfam" id="PF02145">
    <property type="entry name" value="Rap_GAP"/>
    <property type="match status" value="1"/>
</dbReference>
<dbReference type="SUPFAM" id="SSF48371">
    <property type="entry name" value="ARM repeat"/>
    <property type="match status" value="1"/>
</dbReference>
<dbReference type="FunFam" id="3.40.50.11210:FF:000007">
    <property type="entry name" value="Tuberous sclerosis 2"/>
    <property type="match status" value="1"/>
</dbReference>
<reference evidence="5" key="1">
    <citation type="submission" date="2025-08" db="UniProtKB">
        <authorList>
            <consortium name="RefSeq"/>
        </authorList>
    </citation>
    <scope>IDENTIFICATION</scope>
    <source>
        <tissue evidence="5">Entire body</tissue>
    </source>
</reference>
<dbReference type="InterPro" id="IPR024584">
    <property type="entry name" value="Tuberin_N"/>
</dbReference>
<dbReference type="Gene3D" id="1.25.10.10">
    <property type="entry name" value="Leucine-rich Repeat Variant"/>
    <property type="match status" value="1"/>
</dbReference>
<dbReference type="OrthoDB" id="5797019at2759"/>
<dbReference type="GO" id="GO:0030178">
    <property type="term" value="P:negative regulation of Wnt signaling pathway"/>
    <property type="evidence" value="ECO:0007669"/>
    <property type="project" value="TreeGrafter"/>
</dbReference>
<accession>A0A7F5RKD8</accession>
<dbReference type="GO" id="GO:0046627">
    <property type="term" value="P:negative regulation of insulin receptor signaling pathway"/>
    <property type="evidence" value="ECO:0007669"/>
    <property type="project" value="TreeGrafter"/>
</dbReference>
<dbReference type="Proteomes" id="UP000192223">
    <property type="component" value="Unplaced"/>
</dbReference>
<feature type="domain" description="Rap-GAP" evidence="3">
    <location>
        <begin position="1601"/>
        <end position="1829"/>
    </location>
</feature>
<feature type="compositionally biased region" description="Polar residues" evidence="2">
    <location>
        <begin position="1486"/>
        <end position="1500"/>
    </location>
</feature>
<evidence type="ECO:0000313" key="4">
    <source>
        <dbReference type="Proteomes" id="UP000192223"/>
    </source>
</evidence>
<dbReference type="InterPro" id="IPR016024">
    <property type="entry name" value="ARM-type_fold"/>
</dbReference>
<feature type="compositionally biased region" description="Basic and acidic residues" evidence="2">
    <location>
        <begin position="1130"/>
        <end position="1140"/>
    </location>
</feature>
<feature type="compositionally biased region" description="Polar residues" evidence="2">
    <location>
        <begin position="1416"/>
        <end position="1429"/>
    </location>
</feature>
<dbReference type="InParanoid" id="A0A7F5RKD8"/>
<dbReference type="InterPro" id="IPR003913">
    <property type="entry name" value="Tuberin"/>
</dbReference>
<dbReference type="Gene3D" id="3.40.50.11210">
    <property type="entry name" value="Rap/Ran-GAP"/>
    <property type="match status" value="1"/>
</dbReference>
<dbReference type="CTD" id="109822"/>
<dbReference type="InterPro" id="IPR018515">
    <property type="entry name" value="Tuberin-type_domain"/>
</dbReference>
<feature type="compositionally biased region" description="Polar residues" evidence="2">
    <location>
        <begin position="1108"/>
        <end position="1127"/>
    </location>
</feature>
<dbReference type="KEGG" id="apln:108737805"/>
<protein>
    <submittedName>
        <fullName evidence="5">Tuberin</fullName>
    </submittedName>
</protein>
<dbReference type="GO" id="GO:0051056">
    <property type="term" value="P:regulation of small GTPase mediated signal transduction"/>
    <property type="evidence" value="ECO:0007669"/>
    <property type="project" value="InterPro"/>
</dbReference>
<feature type="compositionally biased region" description="Low complexity" evidence="2">
    <location>
        <begin position="1452"/>
        <end position="1469"/>
    </location>
</feature>
<feature type="compositionally biased region" description="Basic and acidic residues" evidence="2">
    <location>
        <begin position="1475"/>
        <end position="1485"/>
    </location>
</feature>
<feature type="region of interest" description="Disordered" evidence="2">
    <location>
        <begin position="942"/>
        <end position="961"/>
    </location>
</feature>
<organism evidence="4 5">
    <name type="scientific">Agrilus planipennis</name>
    <name type="common">Emerald ash borer</name>
    <name type="synonym">Agrilus marcopoli</name>
    <dbReference type="NCBI Taxonomy" id="224129"/>
    <lineage>
        <taxon>Eukaryota</taxon>
        <taxon>Metazoa</taxon>
        <taxon>Ecdysozoa</taxon>
        <taxon>Arthropoda</taxon>
        <taxon>Hexapoda</taxon>
        <taxon>Insecta</taxon>
        <taxon>Pterygota</taxon>
        <taxon>Neoptera</taxon>
        <taxon>Endopterygota</taxon>
        <taxon>Coleoptera</taxon>
        <taxon>Polyphaga</taxon>
        <taxon>Elateriformia</taxon>
        <taxon>Buprestoidea</taxon>
        <taxon>Buprestidae</taxon>
        <taxon>Agrilinae</taxon>
        <taxon>Agrilus</taxon>
    </lineage>
</organism>
<dbReference type="GO" id="GO:0005634">
    <property type="term" value="C:nucleus"/>
    <property type="evidence" value="ECO:0007669"/>
    <property type="project" value="InterPro"/>
</dbReference>
<evidence type="ECO:0000259" key="3">
    <source>
        <dbReference type="PROSITE" id="PS50085"/>
    </source>
</evidence>
<feature type="compositionally biased region" description="Polar residues" evidence="2">
    <location>
        <begin position="1510"/>
        <end position="1527"/>
    </location>
</feature>
<feature type="region of interest" description="Disordered" evidence="2">
    <location>
        <begin position="1445"/>
        <end position="1530"/>
    </location>
</feature>
<dbReference type="GO" id="GO:0032007">
    <property type="term" value="P:negative regulation of TOR signaling"/>
    <property type="evidence" value="ECO:0007669"/>
    <property type="project" value="InterPro"/>
</dbReference>
<dbReference type="PRINTS" id="PR01431">
    <property type="entry name" value="TUBERIN"/>
</dbReference>
<feature type="compositionally biased region" description="Basic and acidic residues" evidence="2">
    <location>
        <begin position="1307"/>
        <end position="1330"/>
    </location>
</feature>
<feature type="region of interest" description="Disordered" evidence="2">
    <location>
        <begin position="1071"/>
        <end position="1140"/>
    </location>
</feature>
<proteinExistence type="predicted"/>
<dbReference type="SUPFAM" id="SSF111347">
    <property type="entry name" value="Rap/Ran-GAP"/>
    <property type="match status" value="1"/>
</dbReference>
<dbReference type="FunCoup" id="A0A7F5RKD8">
    <property type="interactions" value="1165"/>
</dbReference>
<dbReference type="InterPro" id="IPR035974">
    <property type="entry name" value="Rap/Ran-GAP_sf"/>
</dbReference>
<dbReference type="InterPro" id="IPR000331">
    <property type="entry name" value="Rap/Ran_GAP_dom"/>
</dbReference>
<feature type="compositionally biased region" description="Low complexity" evidence="2">
    <location>
        <begin position="1215"/>
        <end position="1228"/>
    </location>
</feature>
<evidence type="ECO:0000256" key="1">
    <source>
        <dbReference type="ARBA" id="ARBA00022468"/>
    </source>
</evidence>
<dbReference type="GO" id="GO:0005096">
    <property type="term" value="F:GTPase activator activity"/>
    <property type="evidence" value="ECO:0007669"/>
    <property type="project" value="UniProtKB-KW"/>
</dbReference>
<name>A0A7F5RKD8_AGRPL</name>
<evidence type="ECO:0000256" key="2">
    <source>
        <dbReference type="SAM" id="MobiDB-lite"/>
    </source>
</evidence>
<dbReference type="GeneID" id="108737805"/>
<dbReference type="Pfam" id="PF11864">
    <property type="entry name" value="DUF3384"/>
    <property type="match status" value="1"/>
</dbReference>
<keyword evidence="1" id="KW-0343">GTPase activation</keyword>
<dbReference type="PANTHER" id="PTHR10063">
    <property type="entry name" value="TUBERIN"/>
    <property type="match status" value="1"/>
</dbReference>
<feature type="region of interest" description="Disordered" evidence="2">
    <location>
        <begin position="1213"/>
        <end position="1330"/>
    </location>
</feature>
<dbReference type="InterPro" id="IPR027107">
    <property type="entry name" value="Tuberin/Ral-act_asu"/>
</dbReference>
<dbReference type="GO" id="GO:0033596">
    <property type="term" value="C:TSC1-TSC2 complex"/>
    <property type="evidence" value="ECO:0007669"/>
    <property type="project" value="InterPro"/>
</dbReference>
<dbReference type="Pfam" id="PF03542">
    <property type="entry name" value="Tuberin"/>
    <property type="match status" value="1"/>
</dbReference>